<protein>
    <submittedName>
        <fullName evidence="1">Uncharacterized protein</fullName>
    </submittedName>
</protein>
<evidence type="ECO:0000313" key="1">
    <source>
        <dbReference type="EMBL" id="MBH0779975.1"/>
    </source>
</evidence>
<dbReference type="Proteomes" id="UP000655751">
    <property type="component" value="Unassembled WGS sequence"/>
</dbReference>
<dbReference type="AlphaFoldDB" id="A0A931N2X3"/>
<organism evidence="1 2">
    <name type="scientific">Nocardia bovistercoris</name>
    <dbReference type="NCBI Taxonomy" id="2785916"/>
    <lineage>
        <taxon>Bacteria</taxon>
        <taxon>Bacillati</taxon>
        <taxon>Actinomycetota</taxon>
        <taxon>Actinomycetes</taxon>
        <taxon>Mycobacteriales</taxon>
        <taxon>Nocardiaceae</taxon>
        <taxon>Nocardia</taxon>
    </lineage>
</organism>
<accession>A0A931N2X3</accession>
<name>A0A931N2X3_9NOCA</name>
<comment type="caution">
    <text evidence="1">The sequence shown here is derived from an EMBL/GenBank/DDBJ whole genome shotgun (WGS) entry which is preliminary data.</text>
</comment>
<keyword evidence="2" id="KW-1185">Reference proteome</keyword>
<dbReference type="EMBL" id="JADMLG010000013">
    <property type="protein sequence ID" value="MBH0779975.1"/>
    <property type="molecule type" value="Genomic_DNA"/>
</dbReference>
<reference evidence="1" key="1">
    <citation type="submission" date="2020-11" db="EMBL/GenBank/DDBJ databases">
        <title>Nocardia NEAU-351.nov., a novel actinomycete isolated from the cow dung.</title>
        <authorList>
            <person name="Zhang X."/>
        </authorList>
    </citation>
    <scope>NUCLEOTIDE SEQUENCE</scope>
    <source>
        <strain evidence="1">NEAU-351</strain>
    </source>
</reference>
<sequence length="96" mass="10377">MVTVEDPSILETRRLELIAHVARARKELSELRDAYAELPNSGLLLDTEGIGALTTPAYCVAGAREVLEEASIELDAAADALDRAGTYTSRLRTATF</sequence>
<proteinExistence type="predicted"/>
<gene>
    <name evidence="1" type="ORF">IT779_27250</name>
</gene>
<evidence type="ECO:0000313" key="2">
    <source>
        <dbReference type="Proteomes" id="UP000655751"/>
    </source>
</evidence>